<dbReference type="GO" id="GO:0031012">
    <property type="term" value="C:extracellular matrix"/>
    <property type="evidence" value="ECO:0007669"/>
    <property type="project" value="TreeGrafter"/>
</dbReference>
<dbReference type="InterPro" id="IPR050780">
    <property type="entry name" value="Mucin_vWF_Thrombospondin_sf"/>
</dbReference>
<dbReference type="GO" id="GO:0005615">
    <property type="term" value="C:extracellular space"/>
    <property type="evidence" value="ECO:0007669"/>
    <property type="project" value="TreeGrafter"/>
</dbReference>
<dbReference type="PANTHER" id="PTHR11339">
    <property type="entry name" value="EXTRACELLULAR MATRIX GLYCOPROTEIN RELATED"/>
    <property type="match status" value="1"/>
</dbReference>
<evidence type="ECO:0000256" key="1">
    <source>
        <dbReference type="ARBA" id="ARBA00023157"/>
    </source>
</evidence>
<evidence type="ECO:0000259" key="4">
    <source>
        <dbReference type="PROSITE" id="PS51233"/>
    </source>
</evidence>
<sequence length="557" mass="59864">TVQIQANGGVFVNSIYTQLPVSVADVTVFRPSSFFILVQMGRWLQLQVQLVPLMQVFLWLDPAYRGQMCGLCGNFNQNQADDFRTVGGVVEATAAAFANTWKTQASCPNVKNSFEDPCSLSVENENYAQHWCSLLTSPAGPFSSCHSVLSPGPFHSVRPPAGTRGGVGCREQDGPHLCGYGSGPLKGHGHGWCSWITELAGPQDLPASPTSGGHEGAPPSARLHQDPDLGGCVAKEDCPCLHNEAAYKPGEVIKVDCNTWGRRWECSDRPCLGTCVAYGDGHFLTFDGERYSFEGSCEYTLAQDYCVGSDAANGTFRIVTENVPCGTTGVTCSKAIKIFLGRLTASSRIVLGGWLTPNASPVPCAPKHPGAHLGRTGEGSLPQSQPLSSLQAPPPRALLQSYELILHEGTHKVLQRGPGGDLPYRVRYMGIYLTVETHSGVVVSWDRKTSVIIRLRHEYKVGGGRLRDPRAGAELSLLDRAQQCGLAADGLLRAGGGQAHAQFPRGRVCPEEGRRSWLPGPCTQLLHAHWAKALWGRQAPGHLASCPLQDPLCSPPS</sequence>
<keyword evidence="1" id="KW-1015">Disulfide bond</keyword>
<feature type="compositionally biased region" description="Low complexity" evidence="3">
    <location>
        <begin position="380"/>
        <end position="392"/>
    </location>
</feature>
<protein>
    <recommendedName>
        <fullName evidence="4">VWFD domain-containing protein</fullName>
    </recommendedName>
</protein>
<comment type="caution">
    <text evidence="5">The sequence shown here is derived from an EMBL/GenBank/DDBJ whole genome shotgun (WGS) entry which is preliminary data.</text>
</comment>
<gene>
    <name evidence="5" type="ORF">Celaphus_00011384</name>
</gene>
<dbReference type="PANTHER" id="PTHR11339:SF408">
    <property type="entry name" value="MUCIN-5B"/>
    <property type="match status" value="1"/>
</dbReference>
<keyword evidence="6" id="KW-1185">Reference proteome</keyword>
<dbReference type="EMBL" id="MKHE01000003">
    <property type="protein sequence ID" value="OWK16866.1"/>
    <property type="molecule type" value="Genomic_DNA"/>
</dbReference>
<keyword evidence="2" id="KW-0325">Glycoprotein</keyword>
<evidence type="ECO:0000256" key="3">
    <source>
        <dbReference type="SAM" id="MobiDB-lite"/>
    </source>
</evidence>
<evidence type="ECO:0000313" key="5">
    <source>
        <dbReference type="EMBL" id="OWK16866.1"/>
    </source>
</evidence>
<dbReference type="OrthoDB" id="10071893at2759"/>
<feature type="domain" description="VWFD" evidence="4">
    <location>
        <begin position="273"/>
        <end position="525"/>
    </location>
</feature>
<proteinExistence type="predicted"/>
<evidence type="ECO:0000313" key="6">
    <source>
        <dbReference type="Proteomes" id="UP000242450"/>
    </source>
</evidence>
<dbReference type="Proteomes" id="UP000242450">
    <property type="component" value="Chromosome 3"/>
</dbReference>
<feature type="region of interest" description="Disordered" evidence="3">
    <location>
        <begin position="365"/>
        <end position="392"/>
    </location>
</feature>
<reference evidence="5 6" key="1">
    <citation type="journal article" date="2018" name="Mol. Genet. Genomics">
        <title>The red deer Cervus elaphus genome CerEla1.0: sequencing, annotating, genes, and chromosomes.</title>
        <authorList>
            <person name="Bana N.A."/>
            <person name="Nyiri A."/>
            <person name="Nagy J."/>
            <person name="Frank K."/>
            <person name="Nagy T."/>
            <person name="Steger V."/>
            <person name="Schiller M."/>
            <person name="Lakatos P."/>
            <person name="Sugar L."/>
            <person name="Horn P."/>
            <person name="Barta E."/>
            <person name="Orosz L."/>
        </authorList>
    </citation>
    <scope>NUCLEOTIDE SEQUENCE [LARGE SCALE GENOMIC DNA]</scope>
    <source>
        <strain evidence="5">Hungarian</strain>
    </source>
</reference>
<accession>A0A212DF48</accession>
<dbReference type="InterPro" id="IPR001846">
    <property type="entry name" value="VWF_type-D"/>
</dbReference>
<organism evidence="5 6">
    <name type="scientific">Cervus elaphus hippelaphus</name>
    <name type="common">European red deer</name>
    <dbReference type="NCBI Taxonomy" id="46360"/>
    <lineage>
        <taxon>Eukaryota</taxon>
        <taxon>Metazoa</taxon>
        <taxon>Chordata</taxon>
        <taxon>Craniata</taxon>
        <taxon>Vertebrata</taxon>
        <taxon>Euteleostomi</taxon>
        <taxon>Mammalia</taxon>
        <taxon>Eutheria</taxon>
        <taxon>Laurasiatheria</taxon>
        <taxon>Artiodactyla</taxon>
        <taxon>Ruminantia</taxon>
        <taxon>Pecora</taxon>
        <taxon>Cervidae</taxon>
        <taxon>Cervinae</taxon>
        <taxon>Cervus</taxon>
    </lineage>
</organism>
<dbReference type="SMART" id="SM00216">
    <property type="entry name" value="VWD"/>
    <property type="match status" value="1"/>
</dbReference>
<feature type="domain" description="VWFD" evidence="4">
    <location>
        <begin position="1"/>
        <end position="108"/>
    </location>
</feature>
<dbReference type="Pfam" id="PF00094">
    <property type="entry name" value="VWD"/>
    <property type="match status" value="2"/>
</dbReference>
<evidence type="ECO:0000256" key="2">
    <source>
        <dbReference type="ARBA" id="ARBA00023180"/>
    </source>
</evidence>
<dbReference type="AlphaFoldDB" id="A0A212DF48"/>
<feature type="non-terminal residue" evidence="5">
    <location>
        <position position="1"/>
    </location>
</feature>
<dbReference type="PROSITE" id="PS51233">
    <property type="entry name" value="VWFD"/>
    <property type="match status" value="2"/>
</dbReference>
<name>A0A212DF48_CEREH</name>